<dbReference type="Gene3D" id="3.30.300.200">
    <property type="match status" value="1"/>
</dbReference>
<evidence type="ECO:0000313" key="1">
    <source>
        <dbReference type="EMBL" id="AWY10136.1"/>
    </source>
</evidence>
<accession>A0A4P2THP6</accession>
<sequence length="583" mass="64053">MSNKQNITSRDYDGFLHDLALAAKTDPTFKDYNFDGSGLRSLMRILALAGNQQAFSDNMLFNELSIKHAEMRENVGALAAFLSYTPMSSKGATMNVDITVRVPPGTISPPSSLTLEPDHTFVGSKDGISYQFSPTQSKTVNLANNAYTFTNVTLTQGRWVYNSFETSAAGENTVETHILPNKDIDITTLSVQVQASNTSTAFEEYTRYTSAYQLGPTAKVYFLELNKDGHYTIEFGDNKVAKQVVSPQVILTRAMVTRGASGNEIGSILPTSSIGQFSTIEIKVNSRSANGADPESVRSISRNAPIAFGTDGVAVTANDYPTVLRGLFPTAKIASWGGEENVPVMQGYTVLAVKPQGKATLTAAEKLQGENYLNARNVGSIFAKIVDADIYYINVESKVYWYPTKTTLDSDGVKSLVQKAIMEYSAESLENFKVEFDPKFLSDKIRKHVMVKRDITSVSYEKHHTVPASTVFTGDIDFHKKIAKGSVLIDGFKYNQFDGRIKDVDGVLKLSTFNLREENFIADVGSVDYTSGLISLRKLDLKMTDEQTLKAKVTPDDLDVSVASKRDEFIQIKDVLITPEVAV</sequence>
<dbReference type="Proteomes" id="UP000305753">
    <property type="component" value="Segment"/>
</dbReference>
<organism evidence="1 2">
    <name type="scientific">Vibrio phage VP-1</name>
    <dbReference type="NCBI Taxonomy" id="2234088"/>
    <lineage>
        <taxon>Viruses</taxon>
        <taxon>Duplodnaviria</taxon>
        <taxon>Heunggongvirae</taxon>
        <taxon>Uroviricota</taxon>
        <taxon>Caudoviricetes</taxon>
        <taxon>Pantevenvirales</taxon>
        <taxon>Ackermannviridae</taxon>
        <taxon>Vapseptimavirus</taxon>
        <taxon>Vapseptimavirus VAP7</taxon>
    </lineage>
</organism>
<name>A0A4P2THP6_9CAUD</name>
<protein>
    <submittedName>
        <fullName evidence="1">Baseplate J-like family protein</fullName>
    </submittedName>
</protein>
<reference evidence="1 2" key="1">
    <citation type="submission" date="2018-05" db="EMBL/GenBank/DDBJ databases">
        <title>Whole genome sequencing of Vibrio phage VP-1.</title>
        <authorList>
            <person name="Nandita M."/>
            <person name="Bhat S.G."/>
        </authorList>
    </citation>
    <scope>NUCLEOTIDE SEQUENCE [LARGE SCALE GENOMIC DNA]</scope>
</reference>
<proteinExistence type="predicted"/>
<evidence type="ECO:0000313" key="2">
    <source>
        <dbReference type="Proteomes" id="UP000305753"/>
    </source>
</evidence>
<dbReference type="EMBL" id="MH363700">
    <property type="protein sequence ID" value="AWY10136.1"/>
    <property type="molecule type" value="Genomic_DNA"/>
</dbReference>